<dbReference type="RefSeq" id="WP_146841212.1">
    <property type="nucleotide sequence ID" value="NZ_QQBA01000028.1"/>
</dbReference>
<feature type="transmembrane region" description="Helical" evidence="1">
    <location>
        <begin position="454"/>
        <end position="471"/>
    </location>
</feature>
<dbReference type="Proteomes" id="UP000321392">
    <property type="component" value="Unassembled WGS sequence"/>
</dbReference>
<dbReference type="EMBL" id="VLKX01000031">
    <property type="protein sequence ID" value="TWI43601.1"/>
    <property type="molecule type" value="Genomic_DNA"/>
</dbReference>
<name>A0A562PGN3_9FLAO</name>
<evidence type="ECO:0000313" key="2">
    <source>
        <dbReference type="EMBL" id="RDI49453.1"/>
    </source>
</evidence>
<sequence>MNFINPIEILELANTDIAVIDNSIVKKAKRKLFADIDLSDNGHLDYKGLSLTKTDCEKVIDELENTNALEFYSHLVSNKLLNEFLVNGNERLFESFKQESIYKLPEFVKFISPYFSPKFDRAILKAFTDEDEERLRNILRTQVLINTVDLNLAFKGLSIEIQNRLQKVDAITKDIKNEESDYSDEEIDEVIDLVKDLFPKELLNQLPPYFQSQINKIAASINFLQLAIWNEFNTTFVSLQLLDYLLELNIESVSKPTFQKNYDIVKRKHEERLEQEKNAPTLKKWATILLTIQTQIKSVESKSVQATDAFEKVKQLISLTELNALPSFANEIRTQIGYSIRSLSISCWNKQNDIKSSLSLINFALQINVSDEAKIKFKQDKNELEELEKKYKGVLVCHFCDKNPPDDNSGISQTIYKETYRSYIPRRVQFSYTDVTIPRCKSCKEIHSKGSEKYYLIFFAILILGVIIGAMTEGEHFIIGGIIGAVIGWVVGKAVEGNQVSNSGIKDASESTLSKHPLLIDRIREGWTFSKPSA</sequence>
<dbReference type="AlphaFoldDB" id="A0A562PGN3"/>
<reference evidence="3" key="3">
    <citation type="submission" date="2019-07" db="EMBL/GenBank/DDBJ databases">
        <authorList>
            <person name="Whitman W."/>
            <person name="Huntemann M."/>
            <person name="Clum A."/>
            <person name="Pillay M."/>
            <person name="Palaniappan K."/>
            <person name="Varghese N."/>
            <person name="Mikhailova N."/>
            <person name="Stamatis D."/>
            <person name="Reddy T."/>
            <person name="Daum C."/>
            <person name="Shapiro N."/>
            <person name="Ivanova N."/>
            <person name="Kyrpides N."/>
            <person name="Woyke T."/>
        </authorList>
    </citation>
    <scope>NUCLEOTIDE SEQUENCE</scope>
    <source>
        <strain evidence="3">CGMCC 1.5380</strain>
    </source>
</reference>
<protein>
    <submittedName>
        <fullName evidence="3">Uncharacterized protein</fullName>
    </submittedName>
</protein>
<dbReference type="EMBL" id="QQBA01000028">
    <property type="protein sequence ID" value="RDI49453.1"/>
    <property type="molecule type" value="Genomic_DNA"/>
</dbReference>
<gene>
    <name evidence="2" type="ORF">DFR66_1282</name>
    <name evidence="3" type="ORF">IQ02_02872</name>
</gene>
<reference evidence="2 4" key="2">
    <citation type="submission" date="2018-07" db="EMBL/GenBank/DDBJ databases">
        <title>Genomic Encyclopedia of Type Strains, Phase IV (KMG-IV): sequencing the most valuable type-strain genomes for metagenomic binning, comparative biology and taxonomic classification.</title>
        <authorList>
            <person name="Goeker M."/>
        </authorList>
    </citation>
    <scope>NUCLEOTIDE SEQUENCE [LARGE SCALE GENOMIC DNA]</scope>
    <source>
        <strain evidence="2 4">DSM 19728</strain>
    </source>
</reference>
<dbReference type="Proteomes" id="UP000254518">
    <property type="component" value="Unassembled WGS sequence"/>
</dbReference>
<keyword evidence="1" id="KW-0812">Transmembrane</keyword>
<evidence type="ECO:0000313" key="4">
    <source>
        <dbReference type="Proteomes" id="UP000254518"/>
    </source>
</evidence>
<dbReference type="OrthoDB" id="679319at2"/>
<keyword evidence="1" id="KW-1133">Transmembrane helix</keyword>
<reference evidence="3 5" key="1">
    <citation type="journal article" date="2015" name="Stand. Genomic Sci.">
        <title>Genomic Encyclopedia of Bacterial and Archaeal Type Strains, Phase III: the genomes of soil and plant-associated and newly described type strains.</title>
        <authorList>
            <person name="Whitman W.B."/>
            <person name="Woyke T."/>
            <person name="Klenk H.P."/>
            <person name="Zhou Y."/>
            <person name="Lilburn T.G."/>
            <person name="Beck B.J."/>
            <person name="De Vos P."/>
            <person name="Vandamme P."/>
            <person name="Eisen J.A."/>
            <person name="Garrity G."/>
            <person name="Hugenholtz P."/>
            <person name="Kyrpides N.C."/>
        </authorList>
    </citation>
    <scope>NUCLEOTIDE SEQUENCE [LARGE SCALE GENOMIC DNA]</scope>
    <source>
        <strain evidence="3 5">CGMCC 1.5380</strain>
    </source>
</reference>
<proteinExistence type="predicted"/>
<keyword evidence="1" id="KW-0472">Membrane</keyword>
<evidence type="ECO:0000313" key="3">
    <source>
        <dbReference type="EMBL" id="TWI43601.1"/>
    </source>
</evidence>
<feature type="transmembrane region" description="Helical" evidence="1">
    <location>
        <begin position="477"/>
        <end position="495"/>
    </location>
</feature>
<accession>A0A562PGN3</accession>
<organism evidence="3 5">
    <name type="scientific">Flavobacterium glaciei</name>
    <dbReference type="NCBI Taxonomy" id="386300"/>
    <lineage>
        <taxon>Bacteria</taxon>
        <taxon>Pseudomonadati</taxon>
        <taxon>Bacteroidota</taxon>
        <taxon>Flavobacteriia</taxon>
        <taxon>Flavobacteriales</taxon>
        <taxon>Flavobacteriaceae</taxon>
        <taxon>Flavobacterium</taxon>
    </lineage>
</organism>
<evidence type="ECO:0000256" key="1">
    <source>
        <dbReference type="SAM" id="Phobius"/>
    </source>
</evidence>
<evidence type="ECO:0000313" key="5">
    <source>
        <dbReference type="Proteomes" id="UP000321392"/>
    </source>
</evidence>
<comment type="caution">
    <text evidence="3">The sequence shown here is derived from an EMBL/GenBank/DDBJ whole genome shotgun (WGS) entry which is preliminary data.</text>
</comment>
<keyword evidence="4" id="KW-1185">Reference proteome</keyword>